<name>A0A1M6Y0K8_9BRAD</name>
<organism evidence="2 3">
    <name type="scientific">Bradyrhizobium lablabi</name>
    <dbReference type="NCBI Taxonomy" id="722472"/>
    <lineage>
        <taxon>Bacteria</taxon>
        <taxon>Pseudomonadati</taxon>
        <taxon>Pseudomonadota</taxon>
        <taxon>Alphaproteobacteria</taxon>
        <taxon>Hyphomicrobiales</taxon>
        <taxon>Nitrobacteraceae</taxon>
        <taxon>Bradyrhizobium</taxon>
    </lineage>
</organism>
<dbReference type="Pfam" id="PF11064">
    <property type="entry name" value="DUF2865"/>
    <property type="match status" value="1"/>
</dbReference>
<evidence type="ECO:0000313" key="3">
    <source>
        <dbReference type="Proteomes" id="UP000183208"/>
    </source>
</evidence>
<sequence length="281" mass="29631">MLRRVLLRWVELALRTELAFLRVRRRATLVAAAIAGSLTLAPGSVSAEGLFDMFFGGAQKQQARPAPPQASFFADPFGNNQPAPQPAPTQRVAGSGPAFCVRSCDGKYFPLTMRGNASAVQTCQAFCPASATKVFYGSHIDGAASSNGERYADSENAFAYRKALRADCTCNGRNPSGLAPVDLTLDTSLRSGDVVATTDGLVAYTGVRLGAEQTAEFTPVASYPGLTADVRARLGEMRVAPVSAEMVRDTVMPEASREVALPASVVPKTAASKPAKRAEAQ</sequence>
<reference evidence="2 3" key="1">
    <citation type="submission" date="2016-10" db="EMBL/GenBank/DDBJ databases">
        <authorList>
            <person name="de Groot N.N."/>
        </authorList>
    </citation>
    <scope>NUCLEOTIDE SEQUENCE [LARGE SCALE GENOMIC DNA]</scope>
    <source>
        <strain evidence="2 3">GAS522</strain>
    </source>
</reference>
<evidence type="ECO:0000313" key="2">
    <source>
        <dbReference type="EMBL" id="SED04937.1"/>
    </source>
</evidence>
<dbReference type="Proteomes" id="UP000183208">
    <property type="component" value="Unassembled WGS sequence"/>
</dbReference>
<protein>
    <recommendedName>
        <fullName evidence="4">DUF2865 domain-containing protein</fullName>
    </recommendedName>
</protein>
<feature type="region of interest" description="Disordered" evidence="1">
    <location>
        <begin position="67"/>
        <end position="91"/>
    </location>
</feature>
<proteinExistence type="predicted"/>
<dbReference type="AlphaFoldDB" id="A0A1M6Y0K8"/>
<dbReference type="InterPro" id="IPR021293">
    <property type="entry name" value="DUF2865"/>
</dbReference>
<accession>A0A1M6Y0K8</accession>
<gene>
    <name evidence="2" type="ORF">SAMN05444171_2973</name>
</gene>
<dbReference type="EMBL" id="FNTI01000001">
    <property type="protein sequence ID" value="SED04937.1"/>
    <property type="molecule type" value="Genomic_DNA"/>
</dbReference>
<evidence type="ECO:0000256" key="1">
    <source>
        <dbReference type="SAM" id="MobiDB-lite"/>
    </source>
</evidence>
<evidence type="ECO:0008006" key="4">
    <source>
        <dbReference type="Google" id="ProtNLM"/>
    </source>
</evidence>